<dbReference type="AlphaFoldDB" id="A0A916Q6M2"/>
<keyword evidence="6 7" id="KW-0249">Electron transport</keyword>
<evidence type="ECO:0000256" key="5">
    <source>
        <dbReference type="ARBA" id="ARBA00022643"/>
    </source>
</evidence>
<dbReference type="GO" id="GO:0016651">
    <property type="term" value="F:oxidoreductase activity, acting on NAD(P)H"/>
    <property type="evidence" value="ECO:0007669"/>
    <property type="project" value="UniProtKB-ARBA"/>
</dbReference>
<accession>A0A916Q6M2</accession>
<comment type="similarity">
    <text evidence="2 7">Belongs to the flavodoxin family.</text>
</comment>
<evidence type="ECO:0000256" key="3">
    <source>
        <dbReference type="ARBA" id="ARBA00022448"/>
    </source>
</evidence>
<evidence type="ECO:0000313" key="9">
    <source>
        <dbReference type="EMBL" id="GFO85393.1"/>
    </source>
</evidence>
<keyword evidence="10" id="KW-1185">Reference proteome</keyword>
<comment type="cofactor">
    <cofactor evidence="1 7">
        <name>FMN</name>
        <dbReference type="ChEBI" id="CHEBI:58210"/>
    </cofactor>
</comment>
<keyword evidence="3 7" id="KW-0813">Transport</keyword>
<dbReference type="EMBL" id="BLYI01000038">
    <property type="protein sequence ID" value="GFO85393.1"/>
    <property type="molecule type" value="Genomic_DNA"/>
</dbReference>
<dbReference type="GO" id="GO:0009055">
    <property type="term" value="F:electron transfer activity"/>
    <property type="evidence" value="ECO:0007669"/>
    <property type="project" value="UniProtKB-UniRule"/>
</dbReference>
<dbReference type="SUPFAM" id="SSF52218">
    <property type="entry name" value="Flavoproteins"/>
    <property type="match status" value="1"/>
</dbReference>
<organism evidence="9 10">
    <name type="scientific">Anaerostipes butyraticus</name>
    <dbReference type="NCBI Taxonomy" id="645466"/>
    <lineage>
        <taxon>Bacteria</taxon>
        <taxon>Bacillati</taxon>
        <taxon>Bacillota</taxon>
        <taxon>Clostridia</taxon>
        <taxon>Lachnospirales</taxon>
        <taxon>Lachnospiraceae</taxon>
        <taxon>Anaerostipes</taxon>
    </lineage>
</organism>
<dbReference type="PANTHER" id="PTHR43717">
    <property type="entry name" value="ANAEROBIC NITRIC OXIDE REDUCTASE FLAVORUBREDOXIN"/>
    <property type="match status" value="1"/>
</dbReference>
<evidence type="ECO:0000313" key="10">
    <source>
        <dbReference type="Proteomes" id="UP000613208"/>
    </source>
</evidence>
<evidence type="ECO:0000256" key="2">
    <source>
        <dbReference type="ARBA" id="ARBA00005267"/>
    </source>
</evidence>
<dbReference type="Gene3D" id="3.40.50.360">
    <property type="match status" value="1"/>
</dbReference>
<dbReference type="PANTHER" id="PTHR43717:SF1">
    <property type="entry name" value="ANAEROBIC NITRIC OXIDE REDUCTASE FLAVORUBREDOXIN"/>
    <property type="match status" value="1"/>
</dbReference>
<proteinExistence type="inferred from homology"/>
<dbReference type="Pfam" id="PF00258">
    <property type="entry name" value="Flavodoxin_1"/>
    <property type="match status" value="1"/>
</dbReference>
<name>A0A916Q6M2_9FIRM</name>
<keyword evidence="5 7" id="KW-0288">FMN</keyword>
<comment type="function">
    <text evidence="7">Low-potential electron donor to a number of redox enzymes.</text>
</comment>
<protein>
    <recommendedName>
        <fullName evidence="7">Flavodoxin</fullName>
    </recommendedName>
</protein>
<dbReference type="InterPro" id="IPR029039">
    <property type="entry name" value="Flavoprotein-like_sf"/>
</dbReference>
<evidence type="ECO:0000256" key="7">
    <source>
        <dbReference type="RuleBase" id="RU367037"/>
    </source>
</evidence>
<evidence type="ECO:0000256" key="6">
    <source>
        <dbReference type="ARBA" id="ARBA00022982"/>
    </source>
</evidence>
<dbReference type="Proteomes" id="UP000613208">
    <property type="component" value="Unassembled WGS sequence"/>
</dbReference>
<feature type="domain" description="Flavodoxin-like" evidence="8">
    <location>
        <begin position="4"/>
        <end position="141"/>
    </location>
</feature>
<dbReference type="NCBIfam" id="TIGR01753">
    <property type="entry name" value="flav_short"/>
    <property type="match status" value="1"/>
</dbReference>
<keyword evidence="4 7" id="KW-0285">Flavoprotein</keyword>
<comment type="caution">
    <text evidence="9">The sequence shown here is derived from an EMBL/GenBank/DDBJ whole genome shotgun (WGS) entry which is preliminary data.</text>
</comment>
<dbReference type="GO" id="GO:0010181">
    <property type="term" value="F:FMN binding"/>
    <property type="evidence" value="ECO:0007669"/>
    <property type="project" value="UniProtKB-UniRule"/>
</dbReference>
<evidence type="ECO:0000259" key="8">
    <source>
        <dbReference type="PROSITE" id="PS50902"/>
    </source>
</evidence>
<dbReference type="InterPro" id="IPR010087">
    <property type="entry name" value="Flav_short"/>
</dbReference>
<evidence type="ECO:0000256" key="1">
    <source>
        <dbReference type="ARBA" id="ARBA00001917"/>
    </source>
</evidence>
<dbReference type="PROSITE" id="PS50902">
    <property type="entry name" value="FLAVODOXIN_LIKE"/>
    <property type="match status" value="1"/>
</dbReference>
<reference evidence="9" key="1">
    <citation type="submission" date="2020-06" db="EMBL/GenBank/DDBJ databases">
        <title>Characterization of fructooligosaccharide metabolism and fructooligosaccharide-degrading enzymes in human commensal butyrate producers.</title>
        <authorList>
            <person name="Tanno H."/>
            <person name="Fujii T."/>
            <person name="Hirano K."/>
            <person name="Maeno S."/>
            <person name="Tonozuka T."/>
            <person name="Sakamoto M."/>
            <person name="Ohkuma M."/>
            <person name="Tochio T."/>
            <person name="Endo A."/>
        </authorList>
    </citation>
    <scope>NUCLEOTIDE SEQUENCE</scope>
    <source>
        <strain evidence="9">JCM 17466</strain>
    </source>
</reference>
<dbReference type="RefSeq" id="WP_201311102.1">
    <property type="nucleotide sequence ID" value="NZ_BLYI01000038.1"/>
</dbReference>
<dbReference type="InterPro" id="IPR008254">
    <property type="entry name" value="Flavodoxin/NO_synth"/>
</dbReference>
<gene>
    <name evidence="9" type="primary">fldX</name>
    <name evidence="9" type="ORF">ANBU17_17400</name>
</gene>
<evidence type="ECO:0000256" key="4">
    <source>
        <dbReference type="ARBA" id="ARBA00022630"/>
    </source>
</evidence>
<sequence>MNEIIVAYWTGTGNTQTMAEYVAEGIREGGKTPKVVSVEEISADELKDAPVFALGCPSMGVETLEESVMEPFVEEVTGFAAGKKIGLFGSYGWGDGEWMRNWTDQMQEAGAEVYGGEDAICQEAPDEDAQDDLKELGKELASL</sequence>